<dbReference type="RefSeq" id="WP_093372109.1">
    <property type="nucleotide sequence ID" value="NZ_FOQA01000005.1"/>
</dbReference>
<feature type="domain" description="Putative Se/S carrier protein-like" evidence="1">
    <location>
        <begin position="3"/>
        <end position="51"/>
    </location>
</feature>
<dbReference type="OrthoDB" id="3192849at2"/>
<accession>A0A1I3ESR3</accession>
<proteinExistence type="predicted"/>
<dbReference type="InterPro" id="IPR021778">
    <property type="entry name" value="Se/S_carrier-like"/>
</dbReference>
<evidence type="ECO:0000259" key="1">
    <source>
        <dbReference type="Pfam" id="PF11823"/>
    </source>
</evidence>
<dbReference type="Pfam" id="PF11823">
    <property type="entry name" value="Se_S_carrier"/>
    <property type="match status" value="1"/>
</dbReference>
<evidence type="ECO:0000313" key="3">
    <source>
        <dbReference type="Proteomes" id="UP000199287"/>
    </source>
</evidence>
<dbReference type="Proteomes" id="UP000199287">
    <property type="component" value="Unassembled WGS sequence"/>
</dbReference>
<protein>
    <recommendedName>
        <fullName evidence="1">Putative Se/S carrier protein-like domain-containing protein</fullName>
    </recommendedName>
</protein>
<dbReference type="STRING" id="69895.SAMN05192551_105153"/>
<evidence type="ECO:0000313" key="2">
    <source>
        <dbReference type="EMBL" id="SFI02006.1"/>
    </source>
</evidence>
<reference evidence="3" key="1">
    <citation type="submission" date="2016-10" db="EMBL/GenBank/DDBJ databases">
        <authorList>
            <person name="Varghese N."/>
            <person name="Submissions S."/>
        </authorList>
    </citation>
    <scope>NUCLEOTIDE SEQUENCE [LARGE SCALE GENOMIC DNA]</scope>
    <source>
        <strain evidence="3">Z-7934</strain>
    </source>
</reference>
<gene>
    <name evidence="2" type="ORF">SAMN05192551_105153</name>
</gene>
<keyword evidence="3" id="KW-1185">Reference proteome</keyword>
<dbReference type="AlphaFoldDB" id="A0A1I3ESR3"/>
<organism evidence="2 3">
    <name type="scientific">Tindallia magadiensis</name>
    <dbReference type="NCBI Taxonomy" id="69895"/>
    <lineage>
        <taxon>Bacteria</taxon>
        <taxon>Bacillati</taxon>
        <taxon>Bacillota</taxon>
        <taxon>Clostridia</taxon>
        <taxon>Peptostreptococcales</taxon>
        <taxon>Tindalliaceae</taxon>
        <taxon>Tindallia</taxon>
    </lineage>
</organism>
<dbReference type="EMBL" id="FOQA01000005">
    <property type="protein sequence ID" value="SFI02006.1"/>
    <property type="molecule type" value="Genomic_DNA"/>
</dbReference>
<name>A0A1I3ESR3_9FIRM</name>
<sequence length="79" mass="9207">MPEYVVLFYTHSGAIKFDRKATKNGYRVELMPVPRKLSSNCGVSAKIQLDSSINELIDEEIEKIYRICEKEYQLVYSQE</sequence>